<gene>
    <name evidence="2" type="ORF">ISN44_As10g020870</name>
</gene>
<feature type="transmembrane region" description="Helical" evidence="1">
    <location>
        <begin position="73"/>
        <end position="92"/>
    </location>
</feature>
<dbReference type="EMBL" id="JAEFBJ010000010">
    <property type="protein sequence ID" value="KAG7565394.1"/>
    <property type="molecule type" value="Genomic_DNA"/>
</dbReference>
<keyword evidence="3" id="KW-1185">Reference proteome</keyword>
<dbReference type="Proteomes" id="UP000694251">
    <property type="component" value="Chromosome 10"/>
</dbReference>
<sequence>MSGCNWVFARNFVFPPCLEVLLAVRRRRVGRDWSFLLCDSSSVQRFAATAYLGVSIGSAATAFVVFYPHSLRNVSWILLVVCLCFAFPWCLWAEFSFGFLILQIADGSVHPLVWVSSGFVRRLVWSSPFRGSAGSSQLS</sequence>
<keyword evidence="1" id="KW-1133">Transmembrane helix</keyword>
<organism evidence="2 3">
    <name type="scientific">Arabidopsis suecica</name>
    <name type="common">Swedish thale-cress</name>
    <name type="synonym">Cardaminopsis suecica</name>
    <dbReference type="NCBI Taxonomy" id="45249"/>
    <lineage>
        <taxon>Eukaryota</taxon>
        <taxon>Viridiplantae</taxon>
        <taxon>Streptophyta</taxon>
        <taxon>Embryophyta</taxon>
        <taxon>Tracheophyta</taxon>
        <taxon>Spermatophyta</taxon>
        <taxon>Magnoliopsida</taxon>
        <taxon>eudicotyledons</taxon>
        <taxon>Gunneridae</taxon>
        <taxon>Pentapetalae</taxon>
        <taxon>rosids</taxon>
        <taxon>malvids</taxon>
        <taxon>Brassicales</taxon>
        <taxon>Brassicaceae</taxon>
        <taxon>Camelineae</taxon>
        <taxon>Arabidopsis</taxon>
    </lineage>
</organism>
<dbReference type="AlphaFoldDB" id="A0A8T1ZZH3"/>
<reference evidence="2 3" key="1">
    <citation type="submission" date="2020-12" db="EMBL/GenBank/DDBJ databases">
        <title>Concerted genomic and epigenomic changes stabilize Arabidopsis allopolyploids.</title>
        <authorList>
            <person name="Chen Z."/>
        </authorList>
    </citation>
    <scope>NUCLEOTIDE SEQUENCE [LARGE SCALE GENOMIC DNA]</scope>
    <source>
        <strain evidence="2">As9502</strain>
        <tissue evidence="2">Leaf</tissue>
    </source>
</reference>
<evidence type="ECO:0000313" key="2">
    <source>
        <dbReference type="EMBL" id="KAG7565394.1"/>
    </source>
</evidence>
<feature type="transmembrane region" description="Helical" evidence="1">
    <location>
        <begin position="46"/>
        <end position="67"/>
    </location>
</feature>
<keyword evidence="1" id="KW-0812">Transmembrane</keyword>
<keyword evidence="1" id="KW-0472">Membrane</keyword>
<name>A0A8T1ZZH3_ARASU</name>
<comment type="caution">
    <text evidence="2">The sequence shown here is derived from an EMBL/GenBank/DDBJ whole genome shotgun (WGS) entry which is preliminary data.</text>
</comment>
<accession>A0A8T1ZZH3</accession>
<protein>
    <submittedName>
        <fullName evidence="2">Uncharacterized protein</fullName>
    </submittedName>
</protein>
<evidence type="ECO:0000256" key="1">
    <source>
        <dbReference type="SAM" id="Phobius"/>
    </source>
</evidence>
<proteinExistence type="predicted"/>
<evidence type="ECO:0000313" key="3">
    <source>
        <dbReference type="Proteomes" id="UP000694251"/>
    </source>
</evidence>